<gene>
    <name evidence="1" type="ORF">MSG28_014654</name>
</gene>
<sequence>MSHCAYKFSCHEAQGERSVNESMPVLILLRALLLPERAHVGNMLWRGRAAGSSRATPKLETRSSCRAVREPDKQALIERIVSLQRAAARRAERCEFLEEHARQLTDELRTKVGVASTKGDLDHFLNLVSTRIARLLRHLLPAMPAQALSSTASDSNKGGTDPGDSPQARDPILDVTTTMDTLPPDLRPAASPSAEGPDRLGPVWQP</sequence>
<protein>
    <submittedName>
        <fullName evidence="1">Uncharacterized protein</fullName>
    </submittedName>
</protein>
<name>A0ACC0JS79_CHOFU</name>
<dbReference type="Proteomes" id="UP001064048">
    <property type="component" value="Chromosome 26"/>
</dbReference>
<keyword evidence="2" id="KW-1185">Reference proteome</keyword>
<organism evidence="1 2">
    <name type="scientific">Choristoneura fumiferana</name>
    <name type="common">Spruce budworm moth</name>
    <name type="synonym">Archips fumiferana</name>
    <dbReference type="NCBI Taxonomy" id="7141"/>
    <lineage>
        <taxon>Eukaryota</taxon>
        <taxon>Metazoa</taxon>
        <taxon>Ecdysozoa</taxon>
        <taxon>Arthropoda</taxon>
        <taxon>Hexapoda</taxon>
        <taxon>Insecta</taxon>
        <taxon>Pterygota</taxon>
        <taxon>Neoptera</taxon>
        <taxon>Endopterygota</taxon>
        <taxon>Lepidoptera</taxon>
        <taxon>Glossata</taxon>
        <taxon>Ditrysia</taxon>
        <taxon>Tortricoidea</taxon>
        <taxon>Tortricidae</taxon>
        <taxon>Tortricinae</taxon>
        <taxon>Choristoneura</taxon>
    </lineage>
</organism>
<comment type="caution">
    <text evidence="1">The sequence shown here is derived from an EMBL/GenBank/DDBJ whole genome shotgun (WGS) entry which is preliminary data.</text>
</comment>
<evidence type="ECO:0000313" key="1">
    <source>
        <dbReference type="EMBL" id="KAI8427009.1"/>
    </source>
</evidence>
<proteinExistence type="predicted"/>
<dbReference type="EMBL" id="CM046126">
    <property type="protein sequence ID" value="KAI8427009.1"/>
    <property type="molecule type" value="Genomic_DNA"/>
</dbReference>
<evidence type="ECO:0000313" key="2">
    <source>
        <dbReference type="Proteomes" id="UP001064048"/>
    </source>
</evidence>
<accession>A0ACC0JS79</accession>
<reference evidence="1 2" key="1">
    <citation type="journal article" date="2022" name="Genome Biol. Evol.">
        <title>The Spruce Budworm Genome: Reconstructing the Evolutionary History of Antifreeze Proteins.</title>
        <authorList>
            <person name="Beliveau C."/>
            <person name="Gagne P."/>
            <person name="Picq S."/>
            <person name="Vernygora O."/>
            <person name="Keeling C.I."/>
            <person name="Pinkney K."/>
            <person name="Doucet D."/>
            <person name="Wen F."/>
            <person name="Johnston J.S."/>
            <person name="Maaroufi H."/>
            <person name="Boyle B."/>
            <person name="Laroche J."/>
            <person name="Dewar K."/>
            <person name="Juretic N."/>
            <person name="Blackburn G."/>
            <person name="Nisole A."/>
            <person name="Brunet B."/>
            <person name="Brandao M."/>
            <person name="Lumley L."/>
            <person name="Duan J."/>
            <person name="Quan G."/>
            <person name="Lucarotti C.J."/>
            <person name="Roe A.D."/>
            <person name="Sperling F.A.H."/>
            <person name="Levesque R.C."/>
            <person name="Cusson M."/>
        </authorList>
    </citation>
    <scope>NUCLEOTIDE SEQUENCE [LARGE SCALE GENOMIC DNA]</scope>
    <source>
        <strain evidence="1">Glfc:IPQL:Cfum</strain>
    </source>
</reference>